<gene>
    <name evidence="1" type="ORF">BV25DRAFT_91451</name>
</gene>
<proteinExistence type="predicted"/>
<comment type="caution">
    <text evidence="1">The sequence shown here is derived from an EMBL/GenBank/DDBJ whole genome shotgun (WGS) entry which is preliminary data.</text>
</comment>
<dbReference type="Proteomes" id="UP000814140">
    <property type="component" value="Unassembled WGS sequence"/>
</dbReference>
<accession>A0ACB8TKS9</accession>
<name>A0ACB8TKS9_9AGAM</name>
<evidence type="ECO:0000313" key="2">
    <source>
        <dbReference type="Proteomes" id="UP000814140"/>
    </source>
</evidence>
<organism evidence="1 2">
    <name type="scientific">Artomyces pyxidatus</name>
    <dbReference type="NCBI Taxonomy" id="48021"/>
    <lineage>
        <taxon>Eukaryota</taxon>
        <taxon>Fungi</taxon>
        <taxon>Dikarya</taxon>
        <taxon>Basidiomycota</taxon>
        <taxon>Agaricomycotina</taxon>
        <taxon>Agaricomycetes</taxon>
        <taxon>Russulales</taxon>
        <taxon>Auriscalpiaceae</taxon>
        <taxon>Artomyces</taxon>
    </lineage>
</organism>
<keyword evidence="2" id="KW-1185">Reference proteome</keyword>
<protein>
    <submittedName>
        <fullName evidence="1">Uncharacterized protein</fullName>
    </submittedName>
</protein>
<reference evidence="1" key="1">
    <citation type="submission" date="2021-03" db="EMBL/GenBank/DDBJ databases">
        <authorList>
            <consortium name="DOE Joint Genome Institute"/>
            <person name="Ahrendt S."/>
            <person name="Looney B.P."/>
            <person name="Miyauchi S."/>
            <person name="Morin E."/>
            <person name="Drula E."/>
            <person name="Courty P.E."/>
            <person name="Chicoki N."/>
            <person name="Fauchery L."/>
            <person name="Kohler A."/>
            <person name="Kuo A."/>
            <person name="Labutti K."/>
            <person name="Pangilinan J."/>
            <person name="Lipzen A."/>
            <person name="Riley R."/>
            <person name="Andreopoulos W."/>
            <person name="He G."/>
            <person name="Johnson J."/>
            <person name="Barry K.W."/>
            <person name="Grigoriev I.V."/>
            <person name="Nagy L."/>
            <person name="Hibbett D."/>
            <person name="Henrissat B."/>
            <person name="Matheny P.B."/>
            <person name="Labbe J."/>
            <person name="Martin F."/>
        </authorList>
    </citation>
    <scope>NUCLEOTIDE SEQUENCE</scope>
    <source>
        <strain evidence="1">HHB10654</strain>
    </source>
</reference>
<sequence>MNKMYGVKILLGGIVFQLGTTLLVMSWEDVPTLSRGTVSIVTCSALESQFLTRYIMDKPVYHTDLFAKRSHATDTSLKLLLLGISFMTVCIFIRSVYRTVELSDGWYGKFDRTEVYFSVLDAAMIILAMFTLNVLHPGFLLGNGEASAVETITTACDLEQRNKSVVYSAETEELKARL</sequence>
<reference evidence="1" key="2">
    <citation type="journal article" date="2022" name="New Phytol.">
        <title>Evolutionary transition to the ectomycorrhizal habit in the genomes of a hyperdiverse lineage of mushroom-forming fungi.</title>
        <authorList>
            <person name="Looney B."/>
            <person name="Miyauchi S."/>
            <person name="Morin E."/>
            <person name="Drula E."/>
            <person name="Courty P.E."/>
            <person name="Kohler A."/>
            <person name="Kuo A."/>
            <person name="LaButti K."/>
            <person name="Pangilinan J."/>
            <person name="Lipzen A."/>
            <person name="Riley R."/>
            <person name="Andreopoulos W."/>
            <person name="He G."/>
            <person name="Johnson J."/>
            <person name="Nolan M."/>
            <person name="Tritt A."/>
            <person name="Barry K.W."/>
            <person name="Grigoriev I.V."/>
            <person name="Nagy L.G."/>
            <person name="Hibbett D."/>
            <person name="Henrissat B."/>
            <person name="Matheny P.B."/>
            <person name="Labbe J."/>
            <person name="Martin F.M."/>
        </authorList>
    </citation>
    <scope>NUCLEOTIDE SEQUENCE</scope>
    <source>
        <strain evidence="1">HHB10654</strain>
    </source>
</reference>
<dbReference type="EMBL" id="MU277187">
    <property type="protein sequence ID" value="KAI0069078.1"/>
    <property type="molecule type" value="Genomic_DNA"/>
</dbReference>
<evidence type="ECO:0000313" key="1">
    <source>
        <dbReference type="EMBL" id="KAI0069078.1"/>
    </source>
</evidence>